<reference evidence="2 3" key="1">
    <citation type="journal article" date="2019" name="Int. J. Syst. Evol. Microbiol.">
        <title>The Global Catalogue of Microorganisms (GCM) 10K type strain sequencing project: providing services to taxonomists for standard genome sequencing and annotation.</title>
        <authorList>
            <consortium name="The Broad Institute Genomics Platform"/>
            <consortium name="The Broad Institute Genome Sequencing Center for Infectious Disease"/>
            <person name="Wu L."/>
            <person name="Ma J."/>
        </authorList>
    </citation>
    <scope>NUCLEOTIDE SEQUENCE [LARGE SCALE GENOMIC DNA]</scope>
    <source>
        <strain evidence="2 3">JCM 11813</strain>
    </source>
</reference>
<name>A0ABN1UBD6_9ACTN</name>
<keyword evidence="3" id="KW-1185">Reference proteome</keyword>
<evidence type="ECO:0000313" key="3">
    <source>
        <dbReference type="Proteomes" id="UP001499979"/>
    </source>
</evidence>
<dbReference type="InterPro" id="IPR054344">
    <property type="entry name" value="TY-Chap_N"/>
</dbReference>
<evidence type="ECO:0000313" key="2">
    <source>
        <dbReference type="EMBL" id="GAA1136568.1"/>
    </source>
</evidence>
<sequence>MPKSSERRDPRSRYRRLVGAGWSEADRDAVVARLRATIEELADGEFLVVGEPARPVDTPRRRFGRRATPPPTRYVQFRLADEWLYAECVGAQGFGGDWPATAEQVAAIRAAGWLAPGDADPTGTQPGYPNFWRTVPAAGAGELAAMGAAALEALGVDAATVEVQRGQA</sequence>
<dbReference type="EMBL" id="BAAAJE010000006">
    <property type="protein sequence ID" value="GAA1136568.1"/>
    <property type="molecule type" value="Genomic_DNA"/>
</dbReference>
<dbReference type="Pfam" id="PF22552">
    <property type="entry name" value="TY-Chap3"/>
    <property type="match status" value="1"/>
</dbReference>
<organism evidence="2 3">
    <name type="scientific">Nocardioides aquiterrae</name>
    <dbReference type="NCBI Taxonomy" id="203799"/>
    <lineage>
        <taxon>Bacteria</taxon>
        <taxon>Bacillati</taxon>
        <taxon>Actinomycetota</taxon>
        <taxon>Actinomycetes</taxon>
        <taxon>Propionibacteriales</taxon>
        <taxon>Nocardioidaceae</taxon>
        <taxon>Nocardioides</taxon>
    </lineage>
</organism>
<evidence type="ECO:0000259" key="1">
    <source>
        <dbReference type="Pfam" id="PF22552"/>
    </source>
</evidence>
<comment type="caution">
    <text evidence="2">The sequence shown here is derived from an EMBL/GenBank/DDBJ whole genome shotgun (WGS) entry which is preliminary data.</text>
</comment>
<accession>A0ABN1UBD6</accession>
<protein>
    <recommendedName>
        <fullName evidence="1">TY-Chap N-terminal domain-containing protein</fullName>
    </recommendedName>
</protein>
<gene>
    <name evidence="2" type="ORF">GCM10009606_15820</name>
</gene>
<proteinExistence type="predicted"/>
<dbReference type="Proteomes" id="UP001499979">
    <property type="component" value="Unassembled WGS sequence"/>
</dbReference>
<feature type="domain" description="TY-Chap N-terminal" evidence="1">
    <location>
        <begin position="28"/>
        <end position="157"/>
    </location>
</feature>